<comment type="caution">
    <text evidence="1">The sequence shown here is derived from an EMBL/GenBank/DDBJ whole genome shotgun (WGS) entry which is preliminary data.</text>
</comment>
<keyword evidence="2" id="KW-1185">Reference proteome</keyword>
<evidence type="ECO:0000313" key="2">
    <source>
        <dbReference type="Proteomes" id="UP001583177"/>
    </source>
</evidence>
<dbReference type="PANTHER" id="PTHR36986:SF1">
    <property type="entry name" value="UPF0643 PROTEIN PB2B2.08"/>
    <property type="match status" value="1"/>
</dbReference>
<reference evidence="1 2" key="1">
    <citation type="journal article" date="2024" name="IMA Fungus">
        <title>IMA Genome - F19 : A genome assembly and annotation guide to empower mycologists, including annotated draft genome sequences of Ceratocystis pirilliformis, Diaporthe australafricana, Fusarium ophioides, Paecilomyces lecythidis, and Sporothrix stenoceras.</title>
        <authorList>
            <person name="Aylward J."/>
            <person name="Wilson A.M."/>
            <person name="Visagie C.M."/>
            <person name="Spraker J."/>
            <person name="Barnes I."/>
            <person name="Buitendag C."/>
            <person name="Ceriani C."/>
            <person name="Del Mar Angel L."/>
            <person name="du Plessis D."/>
            <person name="Fuchs T."/>
            <person name="Gasser K."/>
            <person name="Kramer D."/>
            <person name="Li W."/>
            <person name="Munsamy K."/>
            <person name="Piso A."/>
            <person name="Price J.L."/>
            <person name="Sonnekus B."/>
            <person name="Thomas C."/>
            <person name="van der Nest A."/>
            <person name="van Dijk A."/>
            <person name="van Heerden A."/>
            <person name="van Vuuren N."/>
            <person name="Yilmaz N."/>
            <person name="Duong T.A."/>
            <person name="van der Merwe N.A."/>
            <person name="Wingfield M.J."/>
            <person name="Wingfield B.D."/>
        </authorList>
    </citation>
    <scope>NUCLEOTIDE SEQUENCE [LARGE SCALE GENOMIC DNA]</scope>
    <source>
        <strain evidence="1 2">CMW 18300</strain>
    </source>
</reference>
<dbReference type="SUPFAM" id="SSF54909">
    <property type="entry name" value="Dimeric alpha+beta barrel"/>
    <property type="match status" value="1"/>
</dbReference>
<sequence length="216" mass="24503">MTINHVLPGSQTFCETVIQNDADKTAGAPAGAPRRHVVASPYTEADHLLDLDTLDAENQMLAEALLGLRCLRDDYATAAYLETFNWDEVVGRVRELAAARKHRWRETSWYIVAFRSRYEQGIDYSHLGDLDKAAHAEATASGGFLKYWFGTPDRNLRNLATCIWRSREDARKGQTGPAHKEAIKAVRTMYAEWKIDHHQLVIREGVSSWEMVEWTG</sequence>
<proteinExistence type="predicted"/>
<organism evidence="1 2">
    <name type="scientific">Diaporthe australafricana</name>
    <dbReference type="NCBI Taxonomy" id="127596"/>
    <lineage>
        <taxon>Eukaryota</taxon>
        <taxon>Fungi</taxon>
        <taxon>Dikarya</taxon>
        <taxon>Ascomycota</taxon>
        <taxon>Pezizomycotina</taxon>
        <taxon>Sordariomycetes</taxon>
        <taxon>Sordariomycetidae</taxon>
        <taxon>Diaporthales</taxon>
        <taxon>Diaporthaceae</taxon>
        <taxon>Diaporthe</taxon>
    </lineage>
</organism>
<dbReference type="EMBL" id="JAWRVE010000281">
    <property type="protein sequence ID" value="KAL1846084.1"/>
    <property type="molecule type" value="Genomic_DNA"/>
</dbReference>
<gene>
    <name evidence="1" type="ORF">Daus18300_014370</name>
</gene>
<accession>A0ABR3VVK8</accession>
<name>A0ABR3VVK8_9PEZI</name>
<dbReference type="Proteomes" id="UP001583177">
    <property type="component" value="Unassembled WGS sequence"/>
</dbReference>
<protein>
    <submittedName>
        <fullName evidence="1">Uncharacterized protein</fullName>
    </submittedName>
</protein>
<evidence type="ECO:0000313" key="1">
    <source>
        <dbReference type="EMBL" id="KAL1846084.1"/>
    </source>
</evidence>
<dbReference type="InterPro" id="IPR011008">
    <property type="entry name" value="Dimeric_a/b-barrel"/>
</dbReference>
<dbReference type="PANTHER" id="PTHR36986">
    <property type="entry name" value="UPF0643 PROTEIN PB2B2.08"/>
    <property type="match status" value="1"/>
</dbReference>